<dbReference type="OrthoDB" id="1078367at2759"/>
<dbReference type="InterPro" id="IPR011344">
    <property type="entry name" value="ssDNA-bd"/>
</dbReference>
<evidence type="ECO:0000256" key="3">
    <source>
        <dbReference type="SAM" id="MobiDB-lite"/>
    </source>
</evidence>
<dbReference type="InterPro" id="IPR000424">
    <property type="entry name" value="Primosome_PriB/ssb"/>
</dbReference>
<feature type="compositionally biased region" description="Low complexity" evidence="3">
    <location>
        <begin position="218"/>
        <end position="236"/>
    </location>
</feature>
<dbReference type="GO" id="GO:0042645">
    <property type="term" value="C:mitochondrial nucleoid"/>
    <property type="evidence" value="ECO:0007669"/>
    <property type="project" value="TreeGrafter"/>
</dbReference>
<dbReference type="STRING" id="554065.E1ZTB4"/>
<dbReference type="EMBL" id="GL433871">
    <property type="protein sequence ID" value="EFN50904.1"/>
    <property type="molecule type" value="Genomic_DNA"/>
</dbReference>
<dbReference type="eggNOG" id="ENOG502QR35">
    <property type="taxonomic scope" value="Eukaryota"/>
</dbReference>
<dbReference type="InParanoid" id="E1ZTB4"/>
<dbReference type="NCBIfam" id="TIGR00621">
    <property type="entry name" value="ssb"/>
    <property type="match status" value="1"/>
</dbReference>
<dbReference type="PANTHER" id="PTHR10302">
    <property type="entry name" value="SINGLE-STRANDED DNA-BINDING PROTEIN"/>
    <property type="match status" value="1"/>
</dbReference>
<dbReference type="CDD" id="cd04496">
    <property type="entry name" value="SSB_OBF"/>
    <property type="match status" value="1"/>
</dbReference>
<dbReference type="FunCoup" id="E1ZTB4">
    <property type="interactions" value="277"/>
</dbReference>
<dbReference type="AlphaFoldDB" id="E1ZTB4"/>
<name>E1ZTB4_CHLVA</name>
<keyword evidence="1 2" id="KW-0238">DNA-binding</keyword>
<evidence type="ECO:0000313" key="5">
    <source>
        <dbReference type="Proteomes" id="UP000008141"/>
    </source>
</evidence>
<dbReference type="PANTHER" id="PTHR10302:SF0">
    <property type="entry name" value="SINGLE-STRANDED DNA-BINDING PROTEIN, MITOCHONDRIAL"/>
    <property type="match status" value="1"/>
</dbReference>
<dbReference type="SUPFAM" id="SSF50249">
    <property type="entry name" value="Nucleic acid-binding proteins"/>
    <property type="match status" value="1"/>
</dbReference>
<dbReference type="Proteomes" id="UP000008141">
    <property type="component" value="Unassembled WGS sequence"/>
</dbReference>
<evidence type="ECO:0000313" key="4">
    <source>
        <dbReference type="EMBL" id="EFN50904.1"/>
    </source>
</evidence>
<sequence>MWRSVAAKMQATVAALSKTGTTHIGPQPVGGRTAVPRLHLPTVGFPGAARSLFGASWAHSGSTGPRGAAAGPVRSYAYDAATEAPAADIGEVDFDPSLANTVRLIGMVGNKRDMRVFERSKLLPFSIGFKTDRRRPEETDWVNVEAWGPLAERADQQLQKGDRVAVQGRLKVDKWEDRATGQKRTAFKLVATSISRVRSTFPPREPGHLGDPAGAGGPQQQQPAAAAAAGQAGPAPWDEPPLWWDNRVGKRNPKAPDFKKKVGGSDAPALWVEGRNTPGWVKAELERLDALGR</sequence>
<dbReference type="RefSeq" id="XP_005843006.1">
    <property type="nucleotide sequence ID" value="XM_005842944.1"/>
</dbReference>
<dbReference type="GeneID" id="17350304"/>
<dbReference type="OMA" id="FANPMDW"/>
<evidence type="ECO:0000256" key="1">
    <source>
        <dbReference type="ARBA" id="ARBA00023125"/>
    </source>
</evidence>
<gene>
    <name evidence="4" type="ORF">CHLNCDRAFT_55453</name>
</gene>
<dbReference type="GO" id="GO:0006264">
    <property type="term" value="P:mitochondrial DNA replication"/>
    <property type="evidence" value="ECO:0007669"/>
    <property type="project" value="TreeGrafter"/>
</dbReference>
<dbReference type="PROSITE" id="PS50935">
    <property type="entry name" value="SSB"/>
    <property type="match status" value="1"/>
</dbReference>
<organism evidence="5">
    <name type="scientific">Chlorella variabilis</name>
    <name type="common">Green alga</name>
    <dbReference type="NCBI Taxonomy" id="554065"/>
    <lineage>
        <taxon>Eukaryota</taxon>
        <taxon>Viridiplantae</taxon>
        <taxon>Chlorophyta</taxon>
        <taxon>core chlorophytes</taxon>
        <taxon>Trebouxiophyceae</taxon>
        <taxon>Chlorellales</taxon>
        <taxon>Chlorellaceae</taxon>
        <taxon>Chlorella clade</taxon>
        <taxon>Chlorella</taxon>
    </lineage>
</organism>
<evidence type="ECO:0008006" key="6">
    <source>
        <dbReference type="Google" id="ProtNLM"/>
    </source>
</evidence>
<accession>E1ZTB4</accession>
<dbReference type="KEGG" id="cvr:CHLNCDRAFT_55453"/>
<dbReference type="Pfam" id="PF00436">
    <property type="entry name" value="SSB"/>
    <property type="match status" value="1"/>
</dbReference>
<dbReference type="GO" id="GO:0003697">
    <property type="term" value="F:single-stranded DNA binding"/>
    <property type="evidence" value="ECO:0007669"/>
    <property type="project" value="InterPro"/>
</dbReference>
<dbReference type="InterPro" id="IPR012340">
    <property type="entry name" value="NA-bd_OB-fold"/>
</dbReference>
<reference evidence="4 5" key="1">
    <citation type="journal article" date="2010" name="Plant Cell">
        <title>The Chlorella variabilis NC64A genome reveals adaptation to photosymbiosis, coevolution with viruses, and cryptic sex.</title>
        <authorList>
            <person name="Blanc G."/>
            <person name="Duncan G."/>
            <person name="Agarkova I."/>
            <person name="Borodovsky M."/>
            <person name="Gurnon J."/>
            <person name="Kuo A."/>
            <person name="Lindquist E."/>
            <person name="Lucas S."/>
            <person name="Pangilinan J."/>
            <person name="Polle J."/>
            <person name="Salamov A."/>
            <person name="Terry A."/>
            <person name="Yamada T."/>
            <person name="Dunigan D.D."/>
            <person name="Grigoriev I.V."/>
            <person name="Claverie J.M."/>
            <person name="Van Etten J.L."/>
        </authorList>
    </citation>
    <scope>NUCLEOTIDE SEQUENCE [LARGE SCALE GENOMIC DNA]</scope>
    <source>
        <strain evidence="4 5">NC64A</strain>
    </source>
</reference>
<protein>
    <recommendedName>
        <fullName evidence="6">Single-stranded DNA-binding protein</fullName>
    </recommendedName>
</protein>
<dbReference type="Gene3D" id="2.40.50.140">
    <property type="entry name" value="Nucleic acid-binding proteins"/>
    <property type="match status" value="1"/>
</dbReference>
<keyword evidence="5" id="KW-1185">Reference proteome</keyword>
<feature type="region of interest" description="Disordered" evidence="3">
    <location>
        <begin position="197"/>
        <end position="270"/>
    </location>
</feature>
<proteinExistence type="predicted"/>
<evidence type="ECO:0000256" key="2">
    <source>
        <dbReference type="PROSITE-ProRule" id="PRU00252"/>
    </source>
</evidence>